<name>A0A265N916_9BACI</name>
<evidence type="ECO:0000256" key="6">
    <source>
        <dbReference type="PIRSR" id="PIRSR005096-1"/>
    </source>
</evidence>
<dbReference type="CDD" id="cd09019">
    <property type="entry name" value="galactose_mutarotase_like"/>
    <property type="match status" value="1"/>
</dbReference>
<keyword evidence="4 5" id="KW-0119">Carbohydrate metabolism</keyword>
<evidence type="ECO:0000313" key="10">
    <source>
        <dbReference type="Proteomes" id="UP000216498"/>
    </source>
</evidence>
<evidence type="ECO:0000256" key="5">
    <source>
        <dbReference type="PIRNR" id="PIRNR005096"/>
    </source>
</evidence>
<evidence type="ECO:0000256" key="1">
    <source>
        <dbReference type="ARBA" id="ARBA00005028"/>
    </source>
</evidence>
<dbReference type="InterPro" id="IPR047215">
    <property type="entry name" value="Galactose_mutarotase-like"/>
</dbReference>
<dbReference type="Proteomes" id="UP000216498">
    <property type="component" value="Unassembled WGS sequence"/>
</dbReference>
<evidence type="ECO:0000256" key="4">
    <source>
        <dbReference type="ARBA" id="ARBA00023277"/>
    </source>
</evidence>
<dbReference type="InterPro" id="IPR015443">
    <property type="entry name" value="Aldose_1-epimerase"/>
</dbReference>
<gene>
    <name evidence="9" type="ORF">CIL03_11645</name>
</gene>
<comment type="catalytic activity">
    <reaction evidence="5">
        <text>alpha-D-glucose = beta-D-glucose</text>
        <dbReference type="Rhea" id="RHEA:10264"/>
        <dbReference type="ChEBI" id="CHEBI:15903"/>
        <dbReference type="ChEBI" id="CHEBI:17925"/>
        <dbReference type="EC" id="5.1.3.3"/>
    </reaction>
</comment>
<dbReference type="GO" id="GO:0006006">
    <property type="term" value="P:glucose metabolic process"/>
    <property type="evidence" value="ECO:0007669"/>
    <property type="project" value="TreeGrafter"/>
</dbReference>
<dbReference type="InterPro" id="IPR011013">
    <property type="entry name" value="Gal_mutarotase_sf_dom"/>
</dbReference>
<keyword evidence="3 5" id="KW-0413">Isomerase</keyword>
<keyword evidence="10" id="KW-1185">Reference proteome</keyword>
<proteinExistence type="inferred from homology"/>
<comment type="caution">
    <text evidence="9">The sequence shown here is derived from an EMBL/GenBank/DDBJ whole genome shotgun (WGS) entry which is preliminary data.</text>
</comment>
<dbReference type="RefSeq" id="WP_094886040.1">
    <property type="nucleotide sequence ID" value="NZ_NPMS01000005.1"/>
</dbReference>
<reference evidence="9 10" key="1">
    <citation type="submission" date="2017-08" db="EMBL/GenBank/DDBJ databases">
        <title>Virgibacillus indicus sp. nov. and Virgibacillus profoundi sp. nov, two moderately halophilic bacteria isolated from marine sediment by using the Microfluidic Streak Plate.</title>
        <authorList>
            <person name="Xu B."/>
            <person name="Hu B."/>
            <person name="Wang J."/>
            <person name="Zhu Y."/>
            <person name="Huang L."/>
            <person name="Du W."/>
            <person name="Huang Y."/>
        </authorList>
    </citation>
    <scope>NUCLEOTIDE SEQUENCE [LARGE SCALE GENOMIC DNA]</scope>
    <source>
        <strain evidence="9 10">IO3-P2-C2</strain>
    </source>
</reference>
<comment type="similarity">
    <text evidence="2 5">Belongs to the aldose epimerase family.</text>
</comment>
<comment type="pathway">
    <text evidence="1 5">Carbohydrate metabolism; hexose metabolism.</text>
</comment>
<dbReference type="PIRSF" id="PIRSF005096">
    <property type="entry name" value="GALM"/>
    <property type="match status" value="1"/>
</dbReference>
<dbReference type="GO" id="GO:0004034">
    <property type="term" value="F:aldose 1-epimerase activity"/>
    <property type="evidence" value="ECO:0007669"/>
    <property type="project" value="UniProtKB-EC"/>
</dbReference>
<dbReference type="PANTHER" id="PTHR10091:SF0">
    <property type="entry name" value="GALACTOSE MUTAROTASE"/>
    <property type="match status" value="1"/>
</dbReference>
<dbReference type="Gene3D" id="2.70.98.10">
    <property type="match status" value="1"/>
</dbReference>
<dbReference type="NCBIfam" id="NF008277">
    <property type="entry name" value="PRK11055.1"/>
    <property type="match status" value="1"/>
</dbReference>
<protein>
    <recommendedName>
        <fullName evidence="5">Aldose 1-epimerase</fullName>
        <ecNumber evidence="5">5.1.3.3</ecNumber>
    </recommendedName>
</protein>
<dbReference type="GO" id="GO:0005737">
    <property type="term" value="C:cytoplasm"/>
    <property type="evidence" value="ECO:0007669"/>
    <property type="project" value="TreeGrafter"/>
</dbReference>
<sequence>MKIESKKVHAEWQEFTLTNNQGMTVSALNYGGIITRILVPDRNGNLENVVLGFKNYADYESNSNYFGALIGPVAGRIQDASFELNEQKYMLEENEGKNHLHGGSAGFHQVIWNVEAFQTGDTVGLKLTHKSPDGEGGYPGTADIEVTYTLNNENQFIIDYSAASDQTTPLTLTNHSYFNLSGNIKNTVHQHHVTMDSGKFVELDEELIPTGSLIDVSGTSFDFRNGRFLEDGFKDNSKQNKIAGGGYDHNFIFDNIKEENVIVYEKQSGRVLTIKTDQPGMVMYTSNGLDGKLELAEGLSRKHLGVCFETQASPASLHYKGFPSVILKADKEYNKRTFFSFGVEE</sequence>
<dbReference type="InterPro" id="IPR008183">
    <property type="entry name" value="Aldose_1/G6P_1-epimerase"/>
</dbReference>
<organism evidence="9 10">
    <name type="scientific">Virgibacillus indicus</name>
    <dbReference type="NCBI Taxonomy" id="2024554"/>
    <lineage>
        <taxon>Bacteria</taxon>
        <taxon>Bacillati</taxon>
        <taxon>Bacillota</taxon>
        <taxon>Bacilli</taxon>
        <taxon>Bacillales</taxon>
        <taxon>Bacillaceae</taxon>
        <taxon>Virgibacillus</taxon>
    </lineage>
</organism>
<dbReference type="UniPathway" id="UPA00242"/>
<dbReference type="Pfam" id="PF01263">
    <property type="entry name" value="Aldose_epim"/>
    <property type="match status" value="1"/>
</dbReference>
<evidence type="ECO:0000313" key="9">
    <source>
        <dbReference type="EMBL" id="OZU88301.1"/>
    </source>
</evidence>
<dbReference type="GO" id="GO:0033499">
    <property type="term" value="P:galactose catabolic process via UDP-galactose, Leloir pathway"/>
    <property type="evidence" value="ECO:0007669"/>
    <property type="project" value="TreeGrafter"/>
</dbReference>
<feature type="active site" description="Proton donor" evidence="6">
    <location>
        <position position="175"/>
    </location>
</feature>
<dbReference type="InterPro" id="IPR014718">
    <property type="entry name" value="GH-type_carb-bd"/>
</dbReference>
<dbReference type="GO" id="GO:0030246">
    <property type="term" value="F:carbohydrate binding"/>
    <property type="evidence" value="ECO:0007669"/>
    <property type="project" value="InterPro"/>
</dbReference>
<dbReference type="PANTHER" id="PTHR10091">
    <property type="entry name" value="ALDOSE-1-EPIMERASE"/>
    <property type="match status" value="1"/>
</dbReference>
<dbReference type="SUPFAM" id="SSF74650">
    <property type="entry name" value="Galactose mutarotase-like"/>
    <property type="match status" value="1"/>
</dbReference>
<evidence type="ECO:0000256" key="2">
    <source>
        <dbReference type="ARBA" id="ARBA00006206"/>
    </source>
</evidence>
<feature type="active site" description="Proton acceptor" evidence="6">
    <location>
        <position position="309"/>
    </location>
</feature>
<evidence type="ECO:0000256" key="3">
    <source>
        <dbReference type="ARBA" id="ARBA00023235"/>
    </source>
</evidence>
<evidence type="ECO:0000256" key="8">
    <source>
        <dbReference type="PIRSR" id="PIRSR005096-3"/>
    </source>
</evidence>
<accession>A0A265N916</accession>
<dbReference type="AlphaFoldDB" id="A0A265N916"/>
<feature type="binding site" evidence="8">
    <location>
        <begin position="175"/>
        <end position="177"/>
    </location>
    <ligand>
        <name>beta-D-galactose</name>
        <dbReference type="ChEBI" id="CHEBI:27667"/>
    </ligand>
</feature>
<dbReference type="EC" id="5.1.3.3" evidence="5"/>
<dbReference type="OrthoDB" id="9779408at2"/>
<evidence type="ECO:0000256" key="7">
    <source>
        <dbReference type="PIRSR" id="PIRSR005096-2"/>
    </source>
</evidence>
<dbReference type="EMBL" id="NPMS01000005">
    <property type="protein sequence ID" value="OZU88301.1"/>
    <property type="molecule type" value="Genomic_DNA"/>
</dbReference>
<feature type="binding site" evidence="7">
    <location>
        <position position="248"/>
    </location>
    <ligand>
        <name>beta-D-galactose</name>
        <dbReference type="ChEBI" id="CHEBI:27667"/>
    </ligand>
</feature>